<sequence>MTPSLPDSPLVVCDLDGTLLRSGGTLSDYSRTTLQALTAAGVALTVATARSLPAITALLAGVEFPLPVIELGGSYLSDAATGRHVSRHSLDRATAAKLVAAVLAAGLEPALTTWDGRTDRLHHGDLADEGAAWYVDEKRKYGDPRLRHSPDFGRVAREEDVALVRFAVRRDREPEALELLAGLGSAGTTVQSYPIGYLPGWVEFAVHSARADKGQAVLALRDRHALTGPVVACGDHLNDLPMFAVADRRVAPANAHPEILASATDVVGPNDEDGVARFLAREFLGT</sequence>
<proteinExistence type="predicted"/>
<accession>A0ABP9GQG3</accession>
<dbReference type="PANTHER" id="PTHR10000:SF8">
    <property type="entry name" value="HAD SUPERFAMILY HYDROLASE-LIKE, TYPE 3"/>
    <property type="match status" value="1"/>
</dbReference>
<keyword evidence="1" id="KW-0378">Hydrolase</keyword>
<dbReference type="Gene3D" id="3.30.1240.10">
    <property type="match status" value="1"/>
</dbReference>
<evidence type="ECO:0000313" key="2">
    <source>
        <dbReference type="Proteomes" id="UP001500466"/>
    </source>
</evidence>
<dbReference type="EMBL" id="BAABHS010000002">
    <property type="protein sequence ID" value="GAA4948749.1"/>
    <property type="molecule type" value="Genomic_DNA"/>
</dbReference>
<organism evidence="1 2">
    <name type="scientific">Yinghuangia aomiensis</name>
    <dbReference type="NCBI Taxonomy" id="676205"/>
    <lineage>
        <taxon>Bacteria</taxon>
        <taxon>Bacillati</taxon>
        <taxon>Actinomycetota</taxon>
        <taxon>Actinomycetes</taxon>
        <taxon>Kitasatosporales</taxon>
        <taxon>Streptomycetaceae</taxon>
        <taxon>Yinghuangia</taxon>
    </lineage>
</organism>
<name>A0ABP9GQG3_9ACTN</name>
<dbReference type="Pfam" id="PF08282">
    <property type="entry name" value="Hydrolase_3"/>
    <property type="match status" value="1"/>
</dbReference>
<dbReference type="InterPro" id="IPR023214">
    <property type="entry name" value="HAD_sf"/>
</dbReference>
<keyword evidence="2" id="KW-1185">Reference proteome</keyword>
<dbReference type="PANTHER" id="PTHR10000">
    <property type="entry name" value="PHOSPHOSERINE PHOSPHATASE"/>
    <property type="match status" value="1"/>
</dbReference>
<gene>
    <name evidence="1" type="ORF">GCM10023205_06170</name>
</gene>
<dbReference type="Proteomes" id="UP001500466">
    <property type="component" value="Unassembled WGS sequence"/>
</dbReference>
<comment type="caution">
    <text evidence="1">The sequence shown here is derived from an EMBL/GenBank/DDBJ whole genome shotgun (WGS) entry which is preliminary data.</text>
</comment>
<evidence type="ECO:0000313" key="1">
    <source>
        <dbReference type="EMBL" id="GAA4948749.1"/>
    </source>
</evidence>
<dbReference type="GO" id="GO:0016787">
    <property type="term" value="F:hydrolase activity"/>
    <property type="evidence" value="ECO:0007669"/>
    <property type="project" value="UniProtKB-KW"/>
</dbReference>
<dbReference type="Gene3D" id="3.40.50.1000">
    <property type="entry name" value="HAD superfamily/HAD-like"/>
    <property type="match status" value="1"/>
</dbReference>
<dbReference type="InterPro" id="IPR036412">
    <property type="entry name" value="HAD-like_sf"/>
</dbReference>
<reference evidence="2" key="1">
    <citation type="journal article" date="2019" name="Int. J. Syst. Evol. Microbiol.">
        <title>The Global Catalogue of Microorganisms (GCM) 10K type strain sequencing project: providing services to taxonomists for standard genome sequencing and annotation.</title>
        <authorList>
            <consortium name="The Broad Institute Genomics Platform"/>
            <consortium name="The Broad Institute Genome Sequencing Center for Infectious Disease"/>
            <person name="Wu L."/>
            <person name="Ma J."/>
        </authorList>
    </citation>
    <scope>NUCLEOTIDE SEQUENCE [LARGE SCALE GENOMIC DNA]</scope>
    <source>
        <strain evidence="2">JCM 17986</strain>
    </source>
</reference>
<dbReference type="SUPFAM" id="SSF56784">
    <property type="entry name" value="HAD-like"/>
    <property type="match status" value="1"/>
</dbReference>
<protein>
    <submittedName>
        <fullName evidence="1">Cof-type HAD-IIB family hydrolase</fullName>
    </submittedName>
</protein>